<dbReference type="GO" id="GO:0005886">
    <property type="term" value="C:plasma membrane"/>
    <property type="evidence" value="ECO:0007669"/>
    <property type="project" value="TreeGrafter"/>
</dbReference>
<evidence type="ECO:0000313" key="2">
    <source>
        <dbReference type="EMBL" id="PWG60924.1"/>
    </source>
</evidence>
<dbReference type="Gene3D" id="1.20.120.520">
    <property type="entry name" value="nmb1532 protein domain like"/>
    <property type="match status" value="1"/>
</dbReference>
<dbReference type="Pfam" id="PF01814">
    <property type="entry name" value="Hemerythrin"/>
    <property type="match status" value="1"/>
</dbReference>
<organism evidence="2 3">
    <name type="scientific">Sediminicurvatus halobius</name>
    <dbReference type="NCBI Taxonomy" id="2182432"/>
    <lineage>
        <taxon>Bacteria</taxon>
        <taxon>Pseudomonadati</taxon>
        <taxon>Pseudomonadota</taxon>
        <taxon>Gammaproteobacteria</taxon>
        <taxon>Chromatiales</taxon>
        <taxon>Ectothiorhodospiraceae</taxon>
        <taxon>Sediminicurvatus</taxon>
    </lineage>
</organism>
<keyword evidence="3" id="KW-1185">Reference proteome</keyword>
<accession>A0A2U2MVQ6</accession>
<evidence type="ECO:0000259" key="1">
    <source>
        <dbReference type="Pfam" id="PF01814"/>
    </source>
</evidence>
<protein>
    <recommendedName>
        <fullName evidence="1">Hemerythrin-like domain-containing protein</fullName>
    </recommendedName>
</protein>
<comment type="caution">
    <text evidence="2">The sequence shown here is derived from an EMBL/GenBank/DDBJ whole genome shotgun (WGS) entry which is preliminary data.</text>
</comment>
<dbReference type="PANTHER" id="PTHR39966">
    <property type="entry name" value="BLL2471 PROTEIN-RELATED"/>
    <property type="match status" value="1"/>
</dbReference>
<dbReference type="EMBL" id="QFFI01000068">
    <property type="protein sequence ID" value="PWG60924.1"/>
    <property type="molecule type" value="Genomic_DNA"/>
</dbReference>
<reference evidence="2 3" key="1">
    <citation type="submission" date="2018-05" db="EMBL/GenBank/DDBJ databases">
        <title>Spiribacter halobius sp. nov., a moderately halophilic bacterium isolated from marine solar saltern.</title>
        <authorList>
            <person name="Zheng W.-S."/>
            <person name="Lu D.-C."/>
            <person name="Du Z.-J."/>
        </authorList>
    </citation>
    <scope>NUCLEOTIDE SEQUENCE [LARGE SCALE GENOMIC DNA]</scope>
    <source>
        <strain evidence="2 3">E85</strain>
    </source>
</reference>
<evidence type="ECO:0000313" key="3">
    <source>
        <dbReference type="Proteomes" id="UP000245474"/>
    </source>
</evidence>
<feature type="domain" description="Hemerythrin-like" evidence="1">
    <location>
        <begin position="11"/>
        <end position="144"/>
    </location>
</feature>
<sequence>MGGPTMPHNTLDGLREEHRELHGLLTILERQLLSTHDGGSPDFEVMAELLDYLGDEPERHHHPLEARLLERLGERAPHLANAAAALNRERGRVVTAGRKLQRMVSEVLDGLMVPRQRLTRLGLRYVHGYQALIAREETAVFPALEQHLRTRDWLELVTACHWHCGLTEVNPERSEYAVLRRRIVHEAGGLWPVGVDAAQRCPVCDGH</sequence>
<dbReference type="PANTHER" id="PTHR39966:SF1">
    <property type="entry name" value="HEMERYTHRIN-LIKE DOMAIN-CONTAINING PROTEIN"/>
    <property type="match status" value="1"/>
</dbReference>
<gene>
    <name evidence="2" type="ORF">DEM34_19115</name>
</gene>
<dbReference type="AlphaFoldDB" id="A0A2U2MVQ6"/>
<dbReference type="InterPro" id="IPR012312">
    <property type="entry name" value="Hemerythrin-like"/>
</dbReference>
<proteinExistence type="predicted"/>
<dbReference type="Proteomes" id="UP000245474">
    <property type="component" value="Unassembled WGS sequence"/>
</dbReference>
<name>A0A2U2MVQ6_9GAMM</name>